<sequence>MSIIYLDNNATTQVSEEVMEAMMPYFRELYGNPSSMHTFGGQVGREIRTAREQVAALLGALPEEIIFTSCGTESDNTAIRSALAIHPDRKHIITSRVEHPAIHVLCAQLATQGYRITELPVDKNGLIDLENLEKNLTPDTAVVSLMWGNNETGVIFPVEKAAQIAHERGILFHTDAVQSAGKIPINMKNNVIDMLSISGHKLHAPKGIGILYVRRGTRFSPFLIGGHQEKGRRGGTENTPSIIGLGKACELANKNMQKENTEVTRLRDKLERELLKRIPQSRVNGDTINRLPNTTNISFEYVEGEAILLLMNEVGICASSGSACTSGSLQPSHVLRAMGVPFTMAHGSIRFSLSIYNTEKEIDFVIDKMPAIIERLRGMSPFWKASQSSCASK</sequence>
<dbReference type="PANTHER" id="PTHR11601">
    <property type="entry name" value="CYSTEINE DESULFURYLASE FAMILY MEMBER"/>
    <property type="match status" value="1"/>
</dbReference>
<evidence type="ECO:0000256" key="1">
    <source>
        <dbReference type="ARBA" id="ARBA00001933"/>
    </source>
</evidence>
<evidence type="ECO:0000256" key="7">
    <source>
        <dbReference type="ARBA" id="ARBA00022898"/>
    </source>
</evidence>
<dbReference type="PROSITE" id="PS00595">
    <property type="entry name" value="AA_TRANSFER_CLASS_5"/>
    <property type="match status" value="1"/>
</dbReference>
<evidence type="ECO:0000259" key="11">
    <source>
        <dbReference type="Pfam" id="PF00266"/>
    </source>
</evidence>
<evidence type="ECO:0000256" key="3">
    <source>
        <dbReference type="ARBA" id="ARBA00011738"/>
    </source>
</evidence>
<feature type="coiled-coil region" evidence="10">
    <location>
        <begin position="249"/>
        <end position="276"/>
    </location>
</feature>
<keyword evidence="8" id="KW-0408">Iron</keyword>
<dbReference type="InterPro" id="IPR017772">
    <property type="entry name" value="Cys_deSase_NifS_bac/arc"/>
</dbReference>
<evidence type="ECO:0000256" key="2">
    <source>
        <dbReference type="ARBA" id="ARBA00006490"/>
    </source>
</evidence>
<dbReference type="InterPro" id="IPR000192">
    <property type="entry name" value="Aminotrans_V_dom"/>
</dbReference>
<evidence type="ECO:0000256" key="4">
    <source>
        <dbReference type="ARBA" id="ARBA00012239"/>
    </source>
</evidence>
<dbReference type="GO" id="GO:0046872">
    <property type="term" value="F:metal ion binding"/>
    <property type="evidence" value="ECO:0007669"/>
    <property type="project" value="UniProtKB-KW"/>
</dbReference>
<dbReference type="Gene3D" id="3.40.640.10">
    <property type="entry name" value="Type I PLP-dependent aspartate aminotransferase-like (Major domain)"/>
    <property type="match status" value="1"/>
</dbReference>
<dbReference type="InterPro" id="IPR015422">
    <property type="entry name" value="PyrdxlP-dep_Trfase_small"/>
</dbReference>
<dbReference type="InterPro" id="IPR015424">
    <property type="entry name" value="PyrdxlP-dep_Trfase"/>
</dbReference>
<keyword evidence="6" id="KW-0479">Metal-binding</keyword>
<evidence type="ECO:0000256" key="6">
    <source>
        <dbReference type="ARBA" id="ARBA00022723"/>
    </source>
</evidence>
<dbReference type="Pfam" id="PF00266">
    <property type="entry name" value="Aminotran_5"/>
    <property type="match status" value="1"/>
</dbReference>
<dbReference type="InterPro" id="IPR015421">
    <property type="entry name" value="PyrdxlP-dep_Trfase_major"/>
</dbReference>
<dbReference type="Gene3D" id="3.90.1150.10">
    <property type="entry name" value="Aspartate Aminotransferase, domain 1"/>
    <property type="match status" value="1"/>
</dbReference>
<dbReference type="InterPro" id="IPR016454">
    <property type="entry name" value="Cysteine_dSase"/>
</dbReference>
<dbReference type="SUPFAM" id="SSF53383">
    <property type="entry name" value="PLP-dependent transferases"/>
    <property type="match status" value="1"/>
</dbReference>
<dbReference type="InterPro" id="IPR020578">
    <property type="entry name" value="Aminotrans_V_PyrdxlP_BS"/>
</dbReference>
<comment type="subunit">
    <text evidence="3">Homodimer.</text>
</comment>
<dbReference type="PIRSF" id="PIRSF005572">
    <property type="entry name" value="NifS"/>
    <property type="match status" value="1"/>
</dbReference>
<evidence type="ECO:0000256" key="8">
    <source>
        <dbReference type="ARBA" id="ARBA00023004"/>
    </source>
</evidence>
<dbReference type="AlphaFoldDB" id="A0A0W8FRR9"/>
<evidence type="ECO:0000256" key="9">
    <source>
        <dbReference type="ARBA" id="ARBA00023014"/>
    </source>
</evidence>
<dbReference type="EMBL" id="LNQE01000903">
    <property type="protein sequence ID" value="KUG23492.1"/>
    <property type="molecule type" value="Genomic_DNA"/>
</dbReference>
<evidence type="ECO:0000256" key="10">
    <source>
        <dbReference type="SAM" id="Coils"/>
    </source>
</evidence>
<proteinExistence type="inferred from homology"/>
<dbReference type="NCBIfam" id="NF002806">
    <property type="entry name" value="PRK02948.1"/>
    <property type="match status" value="1"/>
</dbReference>
<accession>A0A0W8FRR9</accession>
<comment type="similarity">
    <text evidence="2">Belongs to the class-V pyridoxal-phosphate-dependent aminotransferase family. NifS/IscS subfamily.</text>
</comment>
<dbReference type="EC" id="2.8.1.7" evidence="4"/>
<keyword evidence="7" id="KW-0663">Pyridoxal phosphate</keyword>
<comment type="cofactor">
    <cofactor evidence="1">
        <name>pyridoxal 5'-phosphate</name>
        <dbReference type="ChEBI" id="CHEBI:597326"/>
    </cofactor>
</comment>
<gene>
    <name evidence="12" type="ORF">ASZ90_006696</name>
</gene>
<keyword evidence="9" id="KW-0411">Iron-sulfur</keyword>
<evidence type="ECO:0000256" key="5">
    <source>
        <dbReference type="ARBA" id="ARBA00022679"/>
    </source>
</evidence>
<organism evidence="12">
    <name type="scientific">hydrocarbon metagenome</name>
    <dbReference type="NCBI Taxonomy" id="938273"/>
    <lineage>
        <taxon>unclassified sequences</taxon>
        <taxon>metagenomes</taxon>
        <taxon>ecological metagenomes</taxon>
    </lineage>
</organism>
<dbReference type="NCBIfam" id="TIGR03402">
    <property type="entry name" value="FeS_nifS"/>
    <property type="match status" value="1"/>
</dbReference>
<keyword evidence="5 12" id="KW-0808">Transferase</keyword>
<evidence type="ECO:0000313" key="12">
    <source>
        <dbReference type="EMBL" id="KUG23492.1"/>
    </source>
</evidence>
<dbReference type="Gene3D" id="1.10.260.50">
    <property type="match status" value="1"/>
</dbReference>
<name>A0A0W8FRR9_9ZZZZ</name>
<dbReference type="GO" id="GO:0051536">
    <property type="term" value="F:iron-sulfur cluster binding"/>
    <property type="evidence" value="ECO:0007669"/>
    <property type="project" value="UniProtKB-KW"/>
</dbReference>
<protein>
    <recommendedName>
        <fullName evidence="4">cysteine desulfurase</fullName>
        <ecNumber evidence="4">2.8.1.7</ecNumber>
    </recommendedName>
</protein>
<dbReference type="GO" id="GO:0030170">
    <property type="term" value="F:pyridoxal phosphate binding"/>
    <property type="evidence" value="ECO:0007669"/>
    <property type="project" value="InterPro"/>
</dbReference>
<feature type="domain" description="Aminotransferase class V" evidence="11">
    <location>
        <begin position="4"/>
        <end position="363"/>
    </location>
</feature>
<dbReference type="GO" id="GO:0006520">
    <property type="term" value="P:amino acid metabolic process"/>
    <property type="evidence" value="ECO:0007669"/>
    <property type="project" value="InterPro"/>
</dbReference>
<reference evidence="12" key="1">
    <citation type="journal article" date="2015" name="Proc. Natl. Acad. Sci. U.S.A.">
        <title>Networks of energetic and metabolic interactions define dynamics in microbial communities.</title>
        <authorList>
            <person name="Embree M."/>
            <person name="Liu J.K."/>
            <person name="Al-Bassam M.M."/>
            <person name="Zengler K."/>
        </authorList>
    </citation>
    <scope>NUCLEOTIDE SEQUENCE</scope>
</reference>
<keyword evidence="10" id="KW-0175">Coiled coil</keyword>
<dbReference type="FunFam" id="3.40.640.10:FF:000084">
    <property type="entry name" value="IscS-like cysteine desulfurase"/>
    <property type="match status" value="1"/>
</dbReference>
<dbReference type="PANTHER" id="PTHR11601:SF34">
    <property type="entry name" value="CYSTEINE DESULFURASE"/>
    <property type="match status" value="1"/>
</dbReference>
<comment type="caution">
    <text evidence="12">The sequence shown here is derived from an EMBL/GenBank/DDBJ whole genome shotgun (WGS) entry which is preliminary data.</text>
</comment>
<dbReference type="GO" id="GO:0031071">
    <property type="term" value="F:cysteine desulfurase activity"/>
    <property type="evidence" value="ECO:0007669"/>
    <property type="project" value="UniProtKB-EC"/>
</dbReference>